<evidence type="ECO:0000256" key="1">
    <source>
        <dbReference type="SAM" id="MobiDB-lite"/>
    </source>
</evidence>
<feature type="region of interest" description="Disordered" evidence="1">
    <location>
        <begin position="1"/>
        <end position="55"/>
    </location>
</feature>
<proteinExistence type="evidence at transcript level"/>
<evidence type="ECO:0000313" key="2">
    <source>
        <dbReference type="EMBL" id="AFJ91790.1"/>
    </source>
</evidence>
<accession>J9Q4M8</accession>
<feature type="non-terminal residue" evidence="2">
    <location>
        <position position="165"/>
    </location>
</feature>
<sequence>TEVSYVNVTQKNTAKTPSTQIVSTEKQPQNVSTSQNTTADRMTGPSSGEEHVNKEVDSIEVRTRSFENDGRMEYENPEHYEHLIKENREPACYEDLKTEKREPACYEDLKTEKRESACYEDLKTEKRESACYEDLKTKKTEPACYEDLKTEKTEPPCYDRLKTEK</sequence>
<feature type="compositionally biased region" description="Polar residues" evidence="1">
    <location>
        <begin position="1"/>
        <end position="46"/>
    </location>
</feature>
<name>J9Q4M8_OSTED</name>
<dbReference type="AlphaFoldDB" id="J9Q4M8"/>
<feature type="non-terminal residue" evidence="2">
    <location>
        <position position="1"/>
    </location>
</feature>
<dbReference type="EMBL" id="JN091848">
    <property type="protein sequence ID" value="AFJ91790.1"/>
    <property type="molecule type" value="mRNA"/>
</dbReference>
<organism evidence="2">
    <name type="scientific">Ostrea edulis</name>
    <name type="common">Native oyster</name>
    <name type="synonym">European flat oyster</name>
    <dbReference type="NCBI Taxonomy" id="37623"/>
    <lineage>
        <taxon>Eukaryota</taxon>
        <taxon>Metazoa</taxon>
        <taxon>Spiralia</taxon>
        <taxon>Lophotrochozoa</taxon>
        <taxon>Mollusca</taxon>
        <taxon>Bivalvia</taxon>
        <taxon>Autobranchia</taxon>
        <taxon>Pteriomorphia</taxon>
        <taxon>Ostreida</taxon>
        <taxon>Ostreoidea</taxon>
        <taxon>Ostreidae</taxon>
        <taxon>Ostrea</taxon>
    </lineage>
</organism>
<reference evidence="2" key="1">
    <citation type="journal article" date="2013" name="Mar. Biotechnol.">
        <title>Identification of relevant cancer related-genes in the flat oyster Ostrea edulis affected by disseminated neoplasia.</title>
        <authorList>
            <person name="Martin-Gomez L."/>
            <person name="Villalba A."/>
            <person name="Carballal M.J."/>
            <person name="Abollo E."/>
        </authorList>
    </citation>
    <scope>NUCLEOTIDE SEQUENCE</scope>
    <source>
        <strain evidence="2">M13F.34</strain>
    </source>
</reference>
<protein>
    <submittedName>
        <fullName evidence="2">Membrane-spanning 4 domains subfamily A member 14</fullName>
    </submittedName>
</protein>